<accession>A0ABT2J1R6</accession>
<evidence type="ECO:0000313" key="4">
    <source>
        <dbReference type="Proteomes" id="UP001156441"/>
    </source>
</evidence>
<gene>
    <name evidence="3" type="ORF">JT362_01520</name>
</gene>
<dbReference type="InterPro" id="IPR032465">
    <property type="entry name" value="ACMSD"/>
</dbReference>
<organism evidence="3 4">
    <name type="scientific">Actinophytocola gossypii</name>
    <dbReference type="NCBI Taxonomy" id="2812003"/>
    <lineage>
        <taxon>Bacteria</taxon>
        <taxon>Bacillati</taxon>
        <taxon>Actinomycetota</taxon>
        <taxon>Actinomycetes</taxon>
        <taxon>Pseudonocardiales</taxon>
        <taxon>Pseudonocardiaceae</taxon>
    </lineage>
</organism>
<feature type="domain" description="Amidohydrolase-related" evidence="2">
    <location>
        <begin position="62"/>
        <end position="251"/>
    </location>
</feature>
<dbReference type="PANTHER" id="PTHR21240:SF28">
    <property type="entry name" value="ISO-OROTATE DECARBOXYLASE (EUROFUNG)"/>
    <property type="match status" value="1"/>
</dbReference>
<comment type="caution">
    <text evidence="3">The sequence shown here is derived from an EMBL/GenBank/DDBJ whole genome shotgun (WGS) entry which is preliminary data.</text>
</comment>
<dbReference type="InterPro" id="IPR006680">
    <property type="entry name" value="Amidohydro-rel"/>
</dbReference>
<reference evidence="3 4" key="1">
    <citation type="submission" date="2021-02" db="EMBL/GenBank/DDBJ databases">
        <title>Actinophytocola xerophila sp. nov., isolated from soil of cotton cropping field.</title>
        <authorList>
            <person name="Huang R."/>
            <person name="Chen X."/>
            <person name="Ge X."/>
            <person name="Liu W."/>
        </authorList>
    </citation>
    <scope>NUCLEOTIDE SEQUENCE [LARGE SCALE GENOMIC DNA]</scope>
    <source>
        <strain evidence="3 4">S1-96</strain>
    </source>
</reference>
<evidence type="ECO:0000259" key="2">
    <source>
        <dbReference type="Pfam" id="PF04909"/>
    </source>
</evidence>
<dbReference type="SUPFAM" id="SSF51556">
    <property type="entry name" value="Metallo-dependent hydrolases"/>
    <property type="match status" value="1"/>
</dbReference>
<keyword evidence="4" id="KW-1185">Reference proteome</keyword>
<proteinExistence type="predicted"/>
<dbReference type="RefSeq" id="WP_260189158.1">
    <property type="nucleotide sequence ID" value="NZ_JAFFZE010000004.1"/>
</dbReference>
<dbReference type="Proteomes" id="UP001156441">
    <property type="component" value="Unassembled WGS sequence"/>
</dbReference>
<keyword evidence="1" id="KW-0456">Lyase</keyword>
<evidence type="ECO:0000313" key="3">
    <source>
        <dbReference type="EMBL" id="MCT2581796.1"/>
    </source>
</evidence>
<dbReference type="InterPro" id="IPR032466">
    <property type="entry name" value="Metal_Hydrolase"/>
</dbReference>
<protein>
    <submittedName>
        <fullName evidence="3">Amidohydrolase family protein</fullName>
    </submittedName>
</protein>
<dbReference type="Pfam" id="PF04909">
    <property type="entry name" value="Amidohydro_2"/>
    <property type="match status" value="1"/>
</dbReference>
<dbReference type="EMBL" id="JAFFZE010000004">
    <property type="protein sequence ID" value="MCT2581796.1"/>
    <property type="molecule type" value="Genomic_DNA"/>
</dbReference>
<dbReference type="PANTHER" id="PTHR21240">
    <property type="entry name" value="2-AMINO-3-CARBOXYLMUCONATE-6-SEMIALDEHYDE DECARBOXYLASE"/>
    <property type="match status" value="1"/>
</dbReference>
<evidence type="ECO:0000256" key="1">
    <source>
        <dbReference type="ARBA" id="ARBA00023239"/>
    </source>
</evidence>
<name>A0ABT2J1R6_9PSEU</name>
<dbReference type="Gene3D" id="3.20.20.140">
    <property type="entry name" value="Metal-dependent hydrolases"/>
    <property type="match status" value="1"/>
</dbReference>
<sequence>MTGAPQQVFDFHVRLLPSEGALERLLNALDRNGIDRAVACAAGMIRPDVLSRQLIEGGHVRTSANNDAVLAGCAASNGRLVPFYFANPHDPVELYQARAAEFRGLEISPAVHGVELTDQRVHQLVEVAAAHRHPVYAVGVQRAGCGVAEFAKLARQFPDLPFVLGHLGIGQIDFHGVNLIRDVDNALVETSGGYSSVAMAAVERLGAHRVLFGSEYPMQDPSLELLKIQVLGLDQPQLELVMSGNARRLLGEEQP</sequence>